<feature type="compositionally biased region" description="Basic and acidic residues" evidence="1">
    <location>
        <begin position="21"/>
        <end position="32"/>
    </location>
</feature>
<feature type="compositionally biased region" description="Basic and acidic residues" evidence="1">
    <location>
        <begin position="307"/>
        <end position="317"/>
    </location>
</feature>
<evidence type="ECO:0000313" key="2">
    <source>
        <dbReference type="EMBL" id="CDW86377.1"/>
    </source>
</evidence>
<feature type="compositionally biased region" description="Low complexity" evidence="1">
    <location>
        <begin position="1"/>
        <end position="20"/>
    </location>
</feature>
<protein>
    <submittedName>
        <fullName evidence="2">Uncharacterized protein</fullName>
    </submittedName>
</protein>
<dbReference type="InParanoid" id="A0A078AYW7"/>
<reference evidence="2 3" key="1">
    <citation type="submission" date="2014-06" db="EMBL/GenBank/DDBJ databases">
        <authorList>
            <person name="Swart Estienne"/>
        </authorList>
    </citation>
    <scope>NUCLEOTIDE SEQUENCE [LARGE SCALE GENOMIC DNA]</scope>
    <source>
        <strain evidence="2 3">130c</strain>
    </source>
</reference>
<sequence>MSTQSEQNSQNLQQSDSNMNEETKSYLEENHKQSNYQSQDRMEMDQSSNHNSQQQLDSSNHQSQNSELNQESADSVNSLPYEKKDNGGADLKVIESKTICYCSNFDLNINEWFNEYENIEIFKINMKKNLGATWLKYFNEAIEFPATSVKKVKEDHFFTRIFNFYLINYYSPANASAFKMTRNYKLRDKNLFKSLIHTFYFVSLKEYENILKKIESDQKYQIQLTEKALAQYDEQQRREALNQREQLLQQQRQSLHDKNKKANGEGQSSTQSSIFGNNFPGFSIIKDRVIKPLLIATEKVVEYYFPEEKKESSRKDSNQSSGNQTTLKNQQRSSAGGTTKTTFDDSMSEESNDISRIKRKMKKLDINSVDDAISTRLKLESPKSQRTLKKRRFRQLERHNFDSELDPFEHFDSASKSSTKGKNDRKVMKLNEKMLRKASATVDLISQKVKSKNMIQESVSATFVTNVIELTNDALEKISQNEKALLINEADLDQTYNVNLRFIKPSHNFYNEVMSNWFKYLYIIEEQRENLPQNQQWNASELVKGFIGFSIQLMKNSGSWQEQVIRPLEYYAHIIIKEFCLLKNHSSESQEDGSTSNISMCSFFDNVKSNLLKRWEKDIIQKSSKFQNGKQTMQ</sequence>
<keyword evidence="3" id="KW-1185">Reference proteome</keyword>
<feature type="compositionally biased region" description="Polar residues" evidence="1">
    <location>
        <begin position="33"/>
        <end position="78"/>
    </location>
</feature>
<dbReference type="Proteomes" id="UP000039865">
    <property type="component" value="Unassembled WGS sequence"/>
</dbReference>
<feature type="region of interest" description="Disordered" evidence="1">
    <location>
        <begin position="307"/>
        <end position="353"/>
    </location>
</feature>
<accession>A0A078AYW7</accession>
<evidence type="ECO:0000256" key="1">
    <source>
        <dbReference type="SAM" id="MobiDB-lite"/>
    </source>
</evidence>
<feature type="region of interest" description="Disordered" evidence="1">
    <location>
        <begin position="1"/>
        <end position="82"/>
    </location>
</feature>
<evidence type="ECO:0000313" key="3">
    <source>
        <dbReference type="Proteomes" id="UP000039865"/>
    </source>
</evidence>
<dbReference type="EMBL" id="CCKQ01014594">
    <property type="protein sequence ID" value="CDW86377.1"/>
    <property type="molecule type" value="Genomic_DNA"/>
</dbReference>
<gene>
    <name evidence="2" type="primary">Contig17074.g18195</name>
    <name evidence="2" type="ORF">STYLEM_15471</name>
</gene>
<feature type="region of interest" description="Disordered" evidence="1">
    <location>
        <begin position="249"/>
        <end position="273"/>
    </location>
</feature>
<dbReference type="OrthoDB" id="10586849at2759"/>
<dbReference type="AlphaFoldDB" id="A0A078AYW7"/>
<name>A0A078AYW7_STYLE</name>
<feature type="compositionally biased region" description="Basic and acidic residues" evidence="1">
    <location>
        <begin position="254"/>
        <end position="263"/>
    </location>
</feature>
<organism evidence="2 3">
    <name type="scientific">Stylonychia lemnae</name>
    <name type="common">Ciliate</name>
    <dbReference type="NCBI Taxonomy" id="5949"/>
    <lineage>
        <taxon>Eukaryota</taxon>
        <taxon>Sar</taxon>
        <taxon>Alveolata</taxon>
        <taxon>Ciliophora</taxon>
        <taxon>Intramacronucleata</taxon>
        <taxon>Spirotrichea</taxon>
        <taxon>Stichotrichia</taxon>
        <taxon>Sporadotrichida</taxon>
        <taxon>Oxytrichidae</taxon>
        <taxon>Stylonychinae</taxon>
        <taxon>Stylonychia</taxon>
    </lineage>
</organism>
<feature type="compositionally biased region" description="Polar residues" evidence="1">
    <location>
        <begin position="318"/>
        <end position="345"/>
    </location>
</feature>
<proteinExistence type="predicted"/>